<feature type="region of interest" description="Disordered" evidence="1">
    <location>
        <begin position="190"/>
        <end position="309"/>
    </location>
</feature>
<dbReference type="InterPro" id="IPR006149">
    <property type="entry name" value="EB_dom"/>
</dbReference>
<evidence type="ECO:0000313" key="5">
    <source>
        <dbReference type="RefSeq" id="XP_022252687.1"/>
    </source>
</evidence>
<sequence length="309" mass="34190">MTTSDDYVVLPQGLLNKQRQTIVQHSLRIPVDPQKDPNYCESSYDCKQTDDAYCDEITNRCACKSSSDVLSREGWCYPVRQTGEPCTVDEQCEFNVMNSVCETGICACKDNFTLFRDFNVSTCISGRHMDMGGEYDNAEPPPSRGIETKTMIPIVVFLGIMFVGMCVALQLFSRARFRNERTIFNSPHPRLMHIRLGKKRKGSSKRASHASLHVPGSRRPSTYSQRSHPSPRSLRSVTPSDSQEVLRSPVKEHPESPAKPHGSPNGEAGLKSGFECDVNGPTSPTVIITDTSGTRSKSNGKSPSLPTQV</sequence>
<protein>
    <submittedName>
        <fullName evidence="5">Uncharacterized protein LOC106468633</fullName>
    </submittedName>
</protein>
<evidence type="ECO:0000259" key="3">
    <source>
        <dbReference type="Pfam" id="PF01683"/>
    </source>
</evidence>
<feature type="compositionally biased region" description="Polar residues" evidence="1">
    <location>
        <begin position="280"/>
        <end position="309"/>
    </location>
</feature>
<evidence type="ECO:0000256" key="1">
    <source>
        <dbReference type="SAM" id="MobiDB-lite"/>
    </source>
</evidence>
<name>A0ABM1T9Y1_LIMPO</name>
<organism evidence="4 5">
    <name type="scientific">Limulus polyphemus</name>
    <name type="common">Atlantic horseshoe crab</name>
    <dbReference type="NCBI Taxonomy" id="6850"/>
    <lineage>
        <taxon>Eukaryota</taxon>
        <taxon>Metazoa</taxon>
        <taxon>Ecdysozoa</taxon>
        <taxon>Arthropoda</taxon>
        <taxon>Chelicerata</taxon>
        <taxon>Merostomata</taxon>
        <taxon>Xiphosura</taxon>
        <taxon>Limulidae</taxon>
        <taxon>Limulus</taxon>
    </lineage>
</organism>
<keyword evidence="2" id="KW-0812">Transmembrane</keyword>
<keyword evidence="2" id="KW-0472">Membrane</keyword>
<feature type="transmembrane region" description="Helical" evidence="2">
    <location>
        <begin position="151"/>
        <end position="172"/>
    </location>
</feature>
<feature type="compositionally biased region" description="Basic residues" evidence="1">
    <location>
        <begin position="190"/>
        <end position="208"/>
    </location>
</feature>
<dbReference type="Proteomes" id="UP000694941">
    <property type="component" value="Unplaced"/>
</dbReference>
<dbReference type="RefSeq" id="XP_022252687.1">
    <property type="nucleotide sequence ID" value="XM_022396979.1"/>
</dbReference>
<proteinExistence type="predicted"/>
<gene>
    <name evidence="5" type="primary">LOC106468633</name>
</gene>
<keyword evidence="4" id="KW-1185">Reference proteome</keyword>
<evidence type="ECO:0000256" key="2">
    <source>
        <dbReference type="SAM" id="Phobius"/>
    </source>
</evidence>
<dbReference type="GeneID" id="106468633"/>
<evidence type="ECO:0000313" key="4">
    <source>
        <dbReference type="Proteomes" id="UP000694941"/>
    </source>
</evidence>
<reference evidence="5" key="1">
    <citation type="submission" date="2025-08" db="UniProtKB">
        <authorList>
            <consortium name="RefSeq"/>
        </authorList>
    </citation>
    <scope>IDENTIFICATION</scope>
    <source>
        <tissue evidence="5">Muscle</tissue>
    </source>
</reference>
<keyword evidence="2" id="KW-1133">Transmembrane helix</keyword>
<accession>A0ABM1T9Y1</accession>
<dbReference type="Pfam" id="PF01683">
    <property type="entry name" value="EB"/>
    <property type="match status" value="1"/>
</dbReference>
<feature type="compositionally biased region" description="Basic and acidic residues" evidence="1">
    <location>
        <begin position="249"/>
        <end position="258"/>
    </location>
</feature>
<feature type="domain" description="EB" evidence="3">
    <location>
        <begin position="72"/>
        <end position="116"/>
    </location>
</feature>
<feature type="compositionally biased region" description="Polar residues" evidence="1">
    <location>
        <begin position="219"/>
        <end position="245"/>
    </location>
</feature>